<sequence length="119" mass="12884">MMKQKCDKSVQVLSSKLDCHCGQQVKSAALKVMAVMSDEQYFLGCKGVGKADEQAAAFPYVEHFYLFFPNSVNGSVINCRSAVVSVSPIRIYSSNVVMACPSGDNHSLMRATSDCYAVG</sequence>
<protein>
    <submittedName>
        <fullName evidence="1">Uncharacterized protein</fullName>
    </submittedName>
</protein>
<dbReference type="EMBL" id="AMCI01000688">
    <property type="protein sequence ID" value="EJX08167.1"/>
    <property type="molecule type" value="Genomic_DNA"/>
</dbReference>
<evidence type="ECO:0000313" key="1">
    <source>
        <dbReference type="EMBL" id="EJX08167.1"/>
    </source>
</evidence>
<gene>
    <name evidence="1" type="ORF">EVA_03725</name>
</gene>
<reference evidence="1" key="1">
    <citation type="journal article" date="2012" name="PLoS ONE">
        <title>Gene sets for utilization of primary and secondary nutrition supplies in the distal gut of endangered iberian lynx.</title>
        <authorList>
            <person name="Alcaide M."/>
            <person name="Messina E."/>
            <person name="Richter M."/>
            <person name="Bargiela R."/>
            <person name="Peplies J."/>
            <person name="Huws S.A."/>
            <person name="Newbold C.J."/>
            <person name="Golyshin P.N."/>
            <person name="Simon M.A."/>
            <person name="Lopez G."/>
            <person name="Yakimov M.M."/>
            <person name="Ferrer M."/>
        </authorList>
    </citation>
    <scope>NUCLEOTIDE SEQUENCE</scope>
</reference>
<dbReference type="AlphaFoldDB" id="J9GK74"/>
<name>J9GK74_9ZZZZ</name>
<accession>J9GK74</accession>
<organism evidence="1">
    <name type="scientific">gut metagenome</name>
    <dbReference type="NCBI Taxonomy" id="749906"/>
    <lineage>
        <taxon>unclassified sequences</taxon>
        <taxon>metagenomes</taxon>
        <taxon>organismal metagenomes</taxon>
    </lineage>
</organism>
<comment type="caution">
    <text evidence="1">The sequence shown here is derived from an EMBL/GenBank/DDBJ whole genome shotgun (WGS) entry which is preliminary data.</text>
</comment>
<proteinExistence type="predicted"/>